<reference evidence="1 2" key="1">
    <citation type="submission" date="2018-06" db="EMBL/GenBank/DDBJ databases">
        <title>WGS assembly of Brassica rapa FPsc.</title>
        <authorList>
            <person name="Bowman J."/>
            <person name="Kohchi T."/>
            <person name="Yamato K."/>
            <person name="Jenkins J."/>
            <person name="Shu S."/>
            <person name="Ishizaki K."/>
            <person name="Yamaoka S."/>
            <person name="Nishihama R."/>
            <person name="Nakamura Y."/>
            <person name="Berger F."/>
            <person name="Adam C."/>
            <person name="Aki S."/>
            <person name="Althoff F."/>
            <person name="Araki T."/>
            <person name="Arteaga-Vazquez M."/>
            <person name="Balasubrmanian S."/>
            <person name="Bauer D."/>
            <person name="Boehm C."/>
            <person name="Briginshaw L."/>
            <person name="Caballero-Perez J."/>
            <person name="Catarino B."/>
            <person name="Chen F."/>
            <person name="Chiyoda S."/>
            <person name="Chovatia M."/>
            <person name="Davies K."/>
            <person name="Delmans M."/>
            <person name="Demura T."/>
            <person name="Dierschke T."/>
            <person name="Dolan L."/>
            <person name="Dorantes-Acosta A."/>
            <person name="Eklund D."/>
            <person name="Florent S."/>
            <person name="Flores-Sandoval E."/>
            <person name="Fujiyama A."/>
            <person name="Fukuzawa H."/>
            <person name="Galik B."/>
            <person name="Grimanelli D."/>
            <person name="Grimwood J."/>
            <person name="Grossniklaus U."/>
            <person name="Hamada T."/>
            <person name="Haseloff J."/>
            <person name="Hetherington A."/>
            <person name="Higo A."/>
            <person name="Hirakawa Y."/>
            <person name="Hundley H."/>
            <person name="Ikeda Y."/>
            <person name="Inoue K."/>
            <person name="Inoue S."/>
            <person name="Ishida S."/>
            <person name="Jia Q."/>
            <person name="Kakita M."/>
            <person name="Kanazawa T."/>
            <person name="Kawai Y."/>
            <person name="Kawashima T."/>
            <person name="Kennedy M."/>
            <person name="Kinose K."/>
            <person name="Kinoshita T."/>
            <person name="Kohara Y."/>
            <person name="Koide E."/>
            <person name="Komatsu K."/>
            <person name="Kopischke S."/>
            <person name="Kubo M."/>
            <person name="Kyozuka J."/>
            <person name="Lagercrantz U."/>
            <person name="Lin S."/>
            <person name="Lindquist E."/>
            <person name="Lipzen A."/>
            <person name="Lu C."/>
            <person name="Luna E."/>
            <person name="Martienssen R."/>
            <person name="Minamino N."/>
            <person name="Mizutani M."/>
            <person name="Mizutani M."/>
            <person name="Mochizuki N."/>
            <person name="Monte I."/>
            <person name="Mosher R."/>
            <person name="Nagasaki H."/>
            <person name="Nakagami H."/>
            <person name="Naramoto S."/>
            <person name="Nishitani K."/>
            <person name="Ohtani M."/>
            <person name="Okamoto T."/>
            <person name="Okumura M."/>
            <person name="Phillips J."/>
            <person name="Pollak B."/>
            <person name="Reinders A."/>
            <person name="Roevekamp M."/>
            <person name="Sano R."/>
            <person name="Sawa S."/>
            <person name="Schmid M."/>
            <person name="Shirakawa M."/>
            <person name="Solano R."/>
            <person name="Spunde A."/>
            <person name="Suetsugu N."/>
            <person name="Sugano S."/>
            <person name="Sugiyama A."/>
            <person name="Sun R."/>
            <person name="Suzuki Y."/>
            <person name="Takenaka M."/>
            <person name="Takezawa D."/>
            <person name="Tomogane H."/>
            <person name="Tsuzuki M."/>
            <person name="Ueda T."/>
            <person name="Umeda M."/>
            <person name="Ward J."/>
            <person name="Watanabe Y."/>
            <person name="Yazaki K."/>
            <person name="Yokoyama R."/>
            <person name="Yoshitake Y."/>
            <person name="Yotsui I."/>
            <person name="Zachgo S."/>
            <person name="Schmutz J."/>
        </authorList>
    </citation>
    <scope>NUCLEOTIDE SEQUENCE [LARGE SCALE GENOMIC DNA]</scope>
    <source>
        <strain evidence="2">cv. B-3</strain>
    </source>
</reference>
<organism evidence="1 2">
    <name type="scientific">Brassica campestris</name>
    <name type="common">Field mustard</name>
    <dbReference type="NCBI Taxonomy" id="3711"/>
    <lineage>
        <taxon>Eukaryota</taxon>
        <taxon>Viridiplantae</taxon>
        <taxon>Streptophyta</taxon>
        <taxon>Embryophyta</taxon>
        <taxon>Tracheophyta</taxon>
        <taxon>Spermatophyta</taxon>
        <taxon>Magnoliopsida</taxon>
        <taxon>eudicotyledons</taxon>
        <taxon>Gunneridae</taxon>
        <taxon>Pentapetalae</taxon>
        <taxon>rosids</taxon>
        <taxon>malvids</taxon>
        <taxon>Brassicales</taxon>
        <taxon>Brassicaceae</taxon>
        <taxon>Brassiceae</taxon>
        <taxon>Brassica</taxon>
    </lineage>
</organism>
<accession>A0A398AHF0</accession>
<name>A0A398AHF0_BRACM</name>
<dbReference type="EMBL" id="CM010629">
    <property type="protein sequence ID" value="RID74673.1"/>
    <property type="molecule type" value="Genomic_DNA"/>
</dbReference>
<evidence type="ECO:0000313" key="1">
    <source>
        <dbReference type="EMBL" id="RID74673.1"/>
    </source>
</evidence>
<dbReference type="AlphaFoldDB" id="A0A398AHF0"/>
<gene>
    <name evidence="1" type="ORF">BRARA_B01760</name>
</gene>
<dbReference type="Proteomes" id="UP000264353">
    <property type="component" value="Chromosome A2"/>
</dbReference>
<sequence length="137" mass="15612">MYTADDRNIHSDGERLTLAVWFSQDSSHDEDSNLVSRHASEQLMGSIQIAKGGELLTRKFTNILHALQVVQFHHWKVSELKASRVENDPVDELAAMSQPQDISAAITSWEDYTCKLLKKLLSSLPQWKMYQTVNNQP</sequence>
<evidence type="ECO:0000313" key="2">
    <source>
        <dbReference type="Proteomes" id="UP000264353"/>
    </source>
</evidence>
<proteinExistence type="predicted"/>
<protein>
    <submittedName>
        <fullName evidence="1">Uncharacterized protein</fullName>
    </submittedName>
</protein>